<feature type="chain" id="PRO_5015752755" evidence="2">
    <location>
        <begin position="22"/>
        <end position="531"/>
    </location>
</feature>
<dbReference type="PANTHER" id="PTHR30570:SF1">
    <property type="entry name" value="PHOSPHATE-BINDING PROTEIN PSTS"/>
    <property type="match status" value="1"/>
</dbReference>
<sequence length="531" mass="55005">MITIKNITAALMCAVAPAALFAEPVELRSIDGFISVDGEIVGYNGTMVSVETSVGRVSVPASQVVCYGAGCDQVISSNDFGLTAAAFQGVVIQNEVAPAGGTDEFVVSFTAPIFDTVYNSVVGAYALTGQSEASIDVNSSGRITMENPASNELATLQVAQAGEPSNAVVSTVALKGSAPASYDAPVDWATATGLSDQLLGVRAFAVIVAPGVDVDGVSMTELAGIYAGEIKNWSELGGPDLPVLPLQLPTNSTVRAELMKLVMEPAGKSIASNVLTMADGISIASSVNQFAGAISIVSVEDADDSITLAVSGECDAPVELSDFNVISGDYPLIRPLMISFDAVPETTLLSGMFDFAAGTTAQRLIAAEGFNNLTAAAQDDTEKNRRLNRLLGGTFEENERLAAAQMFQRLFEAERLSPTMIGGTTSGVEGGWNRAMFENLKVAISGSEMAGREVMFVGFTDNAMIGGDAALSASAASAEEMLGAFMRYAPAAIAANNVTLTSVGFGGISPTTCFDGQVDNANHSRVEIWVQ</sequence>
<dbReference type="PANTHER" id="PTHR30570">
    <property type="entry name" value="PERIPLASMIC PHOSPHATE BINDING COMPONENT OF PHOSPHATE ABC TRANSPORTER"/>
    <property type="match status" value="1"/>
</dbReference>
<feature type="domain" description="PBP" evidence="3">
    <location>
        <begin position="191"/>
        <end position="340"/>
    </location>
</feature>
<protein>
    <submittedName>
        <fullName evidence="4">Periplasmic binding family protein</fullName>
    </submittedName>
</protein>
<reference evidence="4 5" key="1">
    <citation type="submission" date="2018-03" db="EMBL/GenBank/DDBJ databases">
        <title>Genomic Encyclopedia of Archaeal and Bacterial Type Strains, Phase II (KMG-II): from individual species to whole genera.</title>
        <authorList>
            <person name="Goeker M."/>
        </authorList>
    </citation>
    <scope>NUCLEOTIDE SEQUENCE [LARGE SCALE GENOMIC DNA]</scope>
    <source>
        <strain evidence="4 5">DSM 101533</strain>
    </source>
</reference>
<comment type="caution">
    <text evidence="4">The sequence shown here is derived from an EMBL/GenBank/DDBJ whole genome shotgun (WGS) entry which is preliminary data.</text>
</comment>
<feature type="signal peptide" evidence="2">
    <location>
        <begin position="1"/>
        <end position="21"/>
    </location>
</feature>
<evidence type="ECO:0000259" key="3">
    <source>
        <dbReference type="Pfam" id="PF12849"/>
    </source>
</evidence>
<dbReference type="InterPro" id="IPR050811">
    <property type="entry name" value="Phosphate_ABC_transporter"/>
</dbReference>
<dbReference type="InterPro" id="IPR024370">
    <property type="entry name" value="PBP_domain"/>
</dbReference>
<keyword evidence="1 2" id="KW-0732">Signal</keyword>
<keyword evidence="5" id="KW-1185">Reference proteome</keyword>
<dbReference type="Proteomes" id="UP000238007">
    <property type="component" value="Unassembled WGS sequence"/>
</dbReference>
<accession>A0A2T0VYV2</accession>
<evidence type="ECO:0000256" key="2">
    <source>
        <dbReference type="SAM" id="SignalP"/>
    </source>
</evidence>
<dbReference type="AlphaFoldDB" id="A0A2T0VYV2"/>
<organism evidence="4 5">
    <name type="scientific">Yoonia maritima</name>
    <dbReference type="NCBI Taxonomy" id="1435347"/>
    <lineage>
        <taxon>Bacteria</taxon>
        <taxon>Pseudomonadati</taxon>
        <taxon>Pseudomonadota</taxon>
        <taxon>Alphaproteobacteria</taxon>
        <taxon>Rhodobacterales</taxon>
        <taxon>Paracoccaceae</taxon>
        <taxon>Yoonia</taxon>
    </lineage>
</organism>
<gene>
    <name evidence="4" type="ORF">CLV80_106218</name>
</gene>
<dbReference type="Pfam" id="PF12849">
    <property type="entry name" value="PBP_like_2"/>
    <property type="match status" value="1"/>
</dbReference>
<dbReference type="Gene3D" id="3.40.190.10">
    <property type="entry name" value="Periplasmic binding protein-like II"/>
    <property type="match status" value="2"/>
</dbReference>
<evidence type="ECO:0000256" key="1">
    <source>
        <dbReference type="ARBA" id="ARBA00022729"/>
    </source>
</evidence>
<proteinExistence type="predicted"/>
<dbReference type="OrthoDB" id="9790048at2"/>
<dbReference type="EMBL" id="PVTP01000006">
    <property type="protein sequence ID" value="PRY77372.1"/>
    <property type="molecule type" value="Genomic_DNA"/>
</dbReference>
<name>A0A2T0VYV2_9RHOB</name>
<evidence type="ECO:0000313" key="4">
    <source>
        <dbReference type="EMBL" id="PRY77372.1"/>
    </source>
</evidence>
<dbReference type="RefSeq" id="WP_106357980.1">
    <property type="nucleotide sequence ID" value="NZ_PVTP01000006.1"/>
</dbReference>
<evidence type="ECO:0000313" key="5">
    <source>
        <dbReference type="Proteomes" id="UP000238007"/>
    </source>
</evidence>
<dbReference type="SUPFAM" id="SSF53850">
    <property type="entry name" value="Periplasmic binding protein-like II"/>
    <property type="match status" value="1"/>
</dbReference>